<accession>A0A174ZZH3</accession>
<evidence type="ECO:0000256" key="1">
    <source>
        <dbReference type="ARBA" id="ARBA00004651"/>
    </source>
</evidence>
<feature type="transmembrane region" description="Helical" evidence="6">
    <location>
        <begin position="148"/>
        <end position="170"/>
    </location>
</feature>
<feature type="transmembrane region" description="Helical" evidence="6">
    <location>
        <begin position="176"/>
        <end position="198"/>
    </location>
</feature>
<dbReference type="STRING" id="39492.ERS852540_02577"/>
<dbReference type="InterPro" id="IPR003740">
    <property type="entry name" value="YitT"/>
</dbReference>
<comment type="subcellular location">
    <subcellularLocation>
        <location evidence="1">Cell membrane</location>
        <topology evidence="1">Multi-pass membrane protein</topology>
    </subcellularLocation>
</comment>
<keyword evidence="5 6" id="KW-0472">Membrane</keyword>
<evidence type="ECO:0000256" key="5">
    <source>
        <dbReference type="ARBA" id="ARBA00023136"/>
    </source>
</evidence>
<feature type="transmembrane region" description="Helical" evidence="6">
    <location>
        <begin position="82"/>
        <end position="102"/>
    </location>
</feature>
<feature type="transmembrane region" description="Helical" evidence="6">
    <location>
        <begin position="12"/>
        <end position="29"/>
    </location>
</feature>
<organism evidence="8 9">
    <name type="scientific">[Eubacterium] siraeum</name>
    <dbReference type="NCBI Taxonomy" id="39492"/>
    <lineage>
        <taxon>Bacteria</taxon>
        <taxon>Bacillati</taxon>
        <taxon>Bacillota</taxon>
        <taxon>Clostridia</taxon>
        <taxon>Eubacteriales</taxon>
        <taxon>Oscillospiraceae</taxon>
        <taxon>Oscillospiraceae incertae sedis</taxon>
    </lineage>
</organism>
<keyword evidence="3 6" id="KW-0812">Transmembrane</keyword>
<proteinExistence type="predicted"/>
<dbReference type="Gene3D" id="3.30.70.120">
    <property type="match status" value="1"/>
</dbReference>
<reference evidence="8 9" key="1">
    <citation type="submission" date="2015-09" db="EMBL/GenBank/DDBJ databases">
        <authorList>
            <consortium name="Pathogen Informatics"/>
        </authorList>
    </citation>
    <scope>NUCLEOTIDE SEQUENCE [LARGE SCALE GENOMIC DNA]</scope>
    <source>
        <strain evidence="8 9">2789STDY5834928</strain>
    </source>
</reference>
<evidence type="ECO:0000313" key="8">
    <source>
        <dbReference type="EMBL" id="CUQ92674.1"/>
    </source>
</evidence>
<dbReference type="PIRSF" id="PIRSF006483">
    <property type="entry name" value="Membrane_protein_YitT"/>
    <property type="match status" value="1"/>
</dbReference>
<dbReference type="Pfam" id="PF10035">
    <property type="entry name" value="DUF2179"/>
    <property type="match status" value="1"/>
</dbReference>
<dbReference type="PROSITE" id="PS51257">
    <property type="entry name" value="PROKAR_LIPOPROTEIN"/>
    <property type="match status" value="1"/>
</dbReference>
<dbReference type="GO" id="GO:0005886">
    <property type="term" value="C:plasma membrane"/>
    <property type="evidence" value="ECO:0007669"/>
    <property type="project" value="UniProtKB-SubCell"/>
</dbReference>
<dbReference type="InterPro" id="IPR019264">
    <property type="entry name" value="DUF2179"/>
</dbReference>
<evidence type="ECO:0000313" key="9">
    <source>
        <dbReference type="Proteomes" id="UP000095662"/>
    </source>
</evidence>
<sequence length="283" mass="30559">MKATTKRTLIDIAVIIISGFIFSCGLKTFTAPNDIAPGGASGICVAVAHLTGLSEGVLYFIVNVPLIVIGFIFLGRRLMFKTLLSIMTITVATDYVFAYLPHYEGDEMLAAIFGGLLIGAGLGLCYSREGTGGGTDILNRLIYKRFPQISIGAITFATDFAVIVFATCVFGKIESALYAIIAIFVSSKMIDIIVYGSYEGKMLLIFSDKSEEIAQKIMTAGKGVTFLSGKGAYSGDEKQVICCAVRKNDYVKVKRYVKEVDESAFMIITSAKEVLGKGFKEIN</sequence>
<evidence type="ECO:0000256" key="3">
    <source>
        <dbReference type="ARBA" id="ARBA00022692"/>
    </source>
</evidence>
<feature type="transmembrane region" description="Helical" evidence="6">
    <location>
        <begin position="57"/>
        <end position="75"/>
    </location>
</feature>
<evidence type="ECO:0000256" key="2">
    <source>
        <dbReference type="ARBA" id="ARBA00022475"/>
    </source>
</evidence>
<keyword evidence="2" id="KW-1003">Cell membrane</keyword>
<feature type="domain" description="DUF2179" evidence="7">
    <location>
        <begin position="223"/>
        <end position="276"/>
    </location>
</feature>
<dbReference type="CDD" id="cd16380">
    <property type="entry name" value="YitT_C"/>
    <property type="match status" value="1"/>
</dbReference>
<dbReference type="InterPro" id="IPR015867">
    <property type="entry name" value="N-reg_PII/ATP_PRibTrfase_C"/>
</dbReference>
<name>A0A174ZZH3_9FIRM</name>
<evidence type="ECO:0000256" key="4">
    <source>
        <dbReference type="ARBA" id="ARBA00022989"/>
    </source>
</evidence>
<evidence type="ECO:0000256" key="6">
    <source>
        <dbReference type="SAM" id="Phobius"/>
    </source>
</evidence>
<dbReference type="AlphaFoldDB" id="A0A174ZZH3"/>
<gene>
    <name evidence="8" type="ORF">ERS852540_02577</name>
</gene>
<dbReference type="InterPro" id="IPR051461">
    <property type="entry name" value="UPF0750_membrane"/>
</dbReference>
<protein>
    <submittedName>
        <fullName evidence="8">Uncharacterized BCR, YitT family COG1284</fullName>
    </submittedName>
</protein>
<dbReference type="Pfam" id="PF02588">
    <property type="entry name" value="YitT_membrane"/>
    <property type="match status" value="1"/>
</dbReference>
<dbReference type="PANTHER" id="PTHR33545">
    <property type="entry name" value="UPF0750 MEMBRANE PROTEIN YITT-RELATED"/>
    <property type="match status" value="1"/>
</dbReference>
<dbReference type="OrthoDB" id="3180973at2"/>
<keyword evidence="4 6" id="KW-1133">Transmembrane helix</keyword>
<dbReference type="Proteomes" id="UP000095662">
    <property type="component" value="Unassembled WGS sequence"/>
</dbReference>
<evidence type="ECO:0000259" key="7">
    <source>
        <dbReference type="Pfam" id="PF10035"/>
    </source>
</evidence>
<dbReference type="EMBL" id="CZBY01000034">
    <property type="protein sequence ID" value="CUQ92674.1"/>
    <property type="molecule type" value="Genomic_DNA"/>
</dbReference>
<dbReference type="PANTHER" id="PTHR33545:SF9">
    <property type="entry name" value="UPF0750 MEMBRANE PROTEIN YITE"/>
    <property type="match status" value="1"/>
</dbReference>
<feature type="transmembrane region" description="Helical" evidence="6">
    <location>
        <begin position="108"/>
        <end position="127"/>
    </location>
</feature>